<evidence type="ECO:0000256" key="3">
    <source>
        <dbReference type="SAM" id="MobiDB-lite"/>
    </source>
</evidence>
<dbReference type="PROSITE" id="PS50082">
    <property type="entry name" value="WD_REPEATS_2"/>
    <property type="match status" value="1"/>
</dbReference>
<proteinExistence type="predicted"/>
<feature type="region of interest" description="Disordered" evidence="3">
    <location>
        <begin position="1230"/>
        <end position="1264"/>
    </location>
</feature>
<accession>A0A078A325</accession>
<evidence type="ECO:0000256" key="1">
    <source>
        <dbReference type="PROSITE-ProRule" id="PRU00221"/>
    </source>
</evidence>
<feature type="coiled-coil region" evidence="2">
    <location>
        <begin position="1021"/>
        <end position="1069"/>
    </location>
</feature>
<feature type="repeat" description="WD" evidence="1">
    <location>
        <begin position="647"/>
        <end position="680"/>
    </location>
</feature>
<evidence type="ECO:0000313" key="4">
    <source>
        <dbReference type="EMBL" id="CDW75169.1"/>
    </source>
</evidence>
<dbReference type="PANTHER" id="PTHR32215">
    <property type="entry name" value="CILIA- AND FLAGELLA-ASSOCIATED PROTEIN 57"/>
    <property type="match status" value="1"/>
</dbReference>
<keyword evidence="1" id="KW-0853">WD repeat</keyword>
<feature type="coiled-coil region" evidence="2">
    <location>
        <begin position="721"/>
        <end position="795"/>
    </location>
</feature>
<dbReference type="InterPro" id="IPR015943">
    <property type="entry name" value="WD40/YVTN_repeat-like_dom_sf"/>
</dbReference>
<dbReference type="Proteomes" id="UP000039865">
    <property type="component" value="Unassembled WGS sequence"/>
</dbReference>
<dbReference type="Pfam" id="PF00400">
    <property type="entry name" value="WD40"/>
    <property type="match status" value="2"/>
</dbReference>
<keyword evidence="5" id="KW-1185">Reference proteome</keyword>
<gene>
    <name evidence="4" type="primary">Contig6508.g6965</name>
    <name evidence="4" type="ORF">STYLEM_4156</name>
</gene>
<sequence>MSSRIPQFFQRNKTLTCKHIGIRDIKDQSSNNMKFIKLLDNIKEITSMTLSPNKRFLAVCEKHKNDQNAYVSFYDMKSGFKQIKQSINITELVTPFTSNNYNSSVIKDQSHIMTSQIQSPQMQQQQQQQSQYSHSSQKTIVSMSFSNDSKYAAFIISDGTDSKAVAYDWFHKSKVFGQYDFPKQLIKKITFNPKDNHQVCTSGNNHWKLWRVQELTFKPMQQFSKVPQNHLFTDHAWLEDDKLVGCTAEGELYFLDNFELKQFVENAFNTDENLMHVSSLRPFSKGFFIASDNGYMAMWVRSEENNSTSGKQPYDFIRKWCPPSTKGVKILGMTVSPGEETLAVACKNNNIGLVSIKSIGLNENLNNEIKFDLVCRGFHSGSINSIDIAIQRPIIVTCSREDSTIRLWNYFTHSCELAREYYVLEDMAIREAAKPLISVAMHPSGYYMAASFIDKIRMYHILHDELRHYKNIEIKNCQKMKFSTGGHLFFAVANKTIQIFNSYTLIRITSVGTYPLGVSDIVMGDKDQSFAVVSPDGQIGRYKTLPKFEVIKEGLDKSMEFKSLDFIQPSSDNHTLVVTGSDGYKSNLRIVNNKDQIQGNFYIDDGKFTQVSYIKTNKNKISGFVSGTDKGNLFIFSNQLDKIIDQISVHNGEVTRVIISPDNRFLFSTGSDGTLFIFQIGEQAIIPENIGKNQVQNMLTEDDKIDDMINSIVDDALADIVLVKKNEMEEWQRKQDQLKHDLAVNKKKVEQKLLESKRKYEKQYEEIERQKDLDIQDLEKRYEDLKRQKDMQDRQNFEAMKKMEMNHLNAVEDLQTVYEKKLYIENSNYLKLEQERLEMIKYYEGKIAELSKQNQDAIDKLLKEFKLNLLKVQDEYQDSKKTAKNLQDIYEKKLDQQENEHEDEIFEIKEKHKKDKQQLESDWAELQTIQKELKTNKKMLENEREAAENLMVNAKKKKKETKLKLEEKIKQIKMLEQERQEVLDKLKKRETDLYKYKFKIKDLQKSKHVLTHRTTEMRASLEPKEQQIENLKDQLLNLEKVFEKQMQKMNQLGEELSKKQSKINQLNADLSGQKESTSEKEKTILKFAQDVHKIVQTKDEKSYVTGVMKLNQDYVMSQAAYQDLGKKKDPEALEELDRQLRYMERSIATLKVNTIKNETRTKNDIKKRTKENTQLLVELNSIKFEEKKLKTEILKKNKVIEELEKGLQNMKKQHDDQQQSQMDQTKNIDEMDDDGAQRTGSAARNARDNSMISRTGGQMGKGVTPFMKKKENLEDKARIMDLQITKGPNNQTLGRKRCSAQPSTPNPIQSFQWVFALIGSQRQQPLKIMMDLMASSYKLIFQQLVKTL</sequence>
<feature type="compositionally biased region" description="Polar residues" evidence="3">
    <location>
        <begin position="1238"/>
        <end position="1256"/>
    </location>
</feature>
<dbReference type="OMA" id="FEWSPND"/>
<reference evidence="4 5" key="1">
    <citation type="submission" date="2014-06" db="EMBL/GenBank/DDBJ databases">
        <authorList>
            <person name="Swart Estienne"/>
        </authorList>
    </citation>
    <scope>NUCLEOTIDE SEQUENCE [LARGE SCALE GENOMIC DNA]</scope>
    <source>
        <strain evidence="4 5">130c</strain>
    </source>
</reference>
<feature type="coiled-coil region" evidence="2">
    <location>
        <begin position="840"/>
        <end position="992"/>
    </location>
</feature>
<dbReference type="SUPFAM" id="SSF50978">
    <property type="entry name" value="WD40 repeat-like"/>
    <property type="match status" value="2"/>
</dbReference>
<keyword evidence="2" id="KW-0175">Coiled coil</keyword>
<dbReference type="InterPro" id="IPR052993">
    <property type="entry name" value="CFA-57"/>
</dbReference>
<dbReference type="InterPro" id="IPR036322">
    <property type="entry name" value="WD40_repeat_dom_sf"/>
</dbReference>
<protein>
    <submittedName>
        <fullName evidence="4">Wd repeat-containing protein 65</fullName>
    </submittedName>
</protein>
<name>A0A078A325_STYLE</name>
<dbReference type="EMBL" id="CCKQ01004036">
    <property type="protein sequence ID" value="CDW75169.1"/>
    <property type="molecule type" value="Genomic_DNA"/>
</dbReference>
<dbReference type="SMART" id="SM00320">
    <property type="entry name" value="WD40"/>
    <property type="match status" value="6"/>
</dbReference>
<organism evidence="4 5">
    <name type="scientific">Stylonychia lemnae</name>
    <name type="common">Ciliate</name>
    <dbReference type="NCBI Taxonomy" id="5949"/>
    <lineage>
        <taxon>Eukaryota</taxon>
        <taxon>Sar</taxon>
        <taxon>Alveolata</taxon>
        <taxon>Ciliophora</taxon>
        <taxon>Intramacronucleata</taxon>
        <taxon>Spirotrichea</taxon>
        <taxon>Stichotrichia</taxon>
        <taxon>Sporadotrichida</taxon>
        <taxon>Oxytrichidae</taxon>
        <taxon>Stylonychinae</taxon>
        <taxon>Stylonychia</taxon>
    </lineage>
</organism>
<feature type="coiled-coil region" evidence="2">
    <location>
        <begin position="1193"/>
        <end position="1220"/>
    </location>
</feature>
<evidence type="ECO:0000256" key="2">
    <source>
        <dbReference type="SAM" id="Coils"/>
    </source>
</evidence>
<evidence type="ECO:0000313" key="5">
    <source>
        <dbReference type="Proteomes" id="UP000039865"/>
    </source>
</evidence>
<dbReference type="PANTHER" id="PTHR32215:SF0">
    <property type="entry name" value="CILIA- AND FLAGELLA-ASSOCIATED PROTEIN 57"/>
    <property type="match status" value="1"/>
</dbReference>
<dbReference type="Gene3D" id="2.130.10.10">
    <property type="entry name" value="YVTN repeat-like/Quinoprotein amine dehydrogenase"/>
    <property type="match status" value="3"/>
</dbReference>
<dbReference type="OrthoDB" id="10251741at2759"/>
<dbReference type="InParanoid" id="A0A078A325"/>
<dbReference type="InterPro" id="IPR001680">
    <property type="entry name" value="WD40_rpt"/>
</dbReference>